<comment type="similarity">
    <text evidence="1">Belongs to the FAM110 family.</text>
</comment>
<feature type="compositionally biased region" description="Low complexity" evidence="2">
    <location>
        <begin position="202"/>
        <end position="213"/>
    </location>
</feature>
<feature type="region of interest" description="Disordered" evidence="2">
    <location>
        <begin position="1"/>
        <end position="42"/>
    </location>
</feature>
<comment type="caution">
    <text evidence="4">The sequence shown here is derived from an EMBL/GenBank/DDBJ whole genome shotgun (WGS) entry which is preliminary data.</text>
</comment>
<dbReference type="InParanoid" id="A0A482X9W0"/>
<dbReference type="PANTHER" id="PTHR14758">
    <property type="entry name" value="AGAP005440-PA"/>
    <property type="match status" value="1"/>
</dbReference>
<proteinExistence type="inferred from homology"/>
<evidence type="ECO:0000259" key="3">
    <source>
        <dbReference type="Pfam" id="PF14160"/>
    </source>
</evidence>
<feature type="compositionally biased region" description="Low complexity" evidence="2">
    <location>
        <begin position="306"/>
        <end position="318"/>
    </location>
</feature>
<evidence type="ECO:0000256" key="1">
    <source>
        <dbReference type="ARBA" id="ARBA00010576"/>
    </source>
</evidence>
<feature type="compositionally biased region" description="Low complexity" evidence="2">
    <location>
        <begin position="356"/>
        <end position="374"/>
    </location>
</feature>
<feature type="region of interest" description="Disordered" evidence="2">
    <location>
        <begin position="303"/>
        <end position="453"/>
    </location>
</feature>
<feature type="domain" description="Centrosome-associated FAM110 C-terminal" evidence="3">
    <location>
        <begin position="540"/>
        <end position="641"/>
    </location>
</feature>
<evidence type="ECO:0000313" key="5">
    <source>
        <dbReference type="Proteomes" id="UP000291343"/>
    </source>
</evidence>
<reference evidence="4 5" key="1">
    <citation type="journal article" date="2017" name="Gigascience">
        <title>Genome sequence of the small brown planthopper, Laodelphax striatellus.</title>
        <authorList>
            <person name="Zhu J."/>
            <person name="Jiang F."/>
            <person name="Wang X."/>
            <person name="Yang P."/>
            <person name="Bao Y."/>
            <person name="Zhao W."/>
            <person name="Wang W."/>
            <person name="Lu H."/>
            <person name="Wang Q."/>
            <person name="Cui N."/>
            <person name="Li J."/>
            <person name="Chen X."/>
            <person name="Luo L."/>
            <person name="Yu J."/>
            <person name="Kang L."/>
            <person name="Cui F."/>
        </authorList>
    </citation>
    <scope>NUCLEOTIDE SEQUENCE [LARGE SCALE GENOMIC DNA]</scope>
    <source>
        <strain evidence="4">Lst14</strain>
    </source>
</reference>
<dbReference type="EMBL" id="QKKF02015239">
    <property type="protein sequence ID" value="RZF42280.1"/>
    <property type="molecule type" value="Genomic_DNA"/>
</dbReference>
<dbReference type="Proteomes" id="UP000291343">
    <property type="component" value="Unassembled WGS sequence"/>
</dbReference>
<evidence type="ECO:0000313" key="4">
    <source>
        <dbReference type="EMBL" id="RZF42280.1"/>
    </source>
</evidence>
<feature type="compositionally biased region" description="Polar residues" evidence="2">
    <location>
        <begin position="319"/>
        <end position="336"/>
    </location>
</feature>
<feature type="compositionally biased region" description="Basic residues" evidence="2">
    <location>
        <begin position="80"/>
        <end position="90"/>
    </location>
</feature>
<feature type="region of interest" description="Disordered" evidence="2">
    <location>
        <begin position="76"/>
        <end position="100"/>
    </location>
</feature>
<feature type="compositionally biased region" description="Pro residues" evidence="2">
    <location>
        <begin position="166"/>
        <end position="176"/>
    </location>
</feature>
<feature type="compositionally biased region" description="Acidic residues" evidence="2">
    <location>
        <begin position="403"/>
        <end position="441"/>
    </location>
</feature>
<dbReference type="OrthoDB" id="10028183at2759"/>
<organism evidence="4 5">
    <name type="scientific">Laodelphax striatellus</name>
    <name type="common">Small brown planthopper</name>
    <name type="synonym">Delphax striatella</name>
    <dbReference type="NCBI Taxonomy" id="195883"/>
    <lineage>
        <taxon>Eukaryota</taxon>
        <taxon>Metazoa</taxon>
        <taxon>Ecdysozoa</taxon>
        <taxon>Arthropoda</taxon>
        <taxon>Hexapoda</taxon>
        <taxon>Insecta</taxon>
        <taxon>Pterygota</taxon>
        <taxon>Neoptera</taxon>
        <taxon>Paraneoptera</taxon>
        <taxon>Hemiptera</taxon>
        <taxon>Auchenorrhyncha</taxon>
        <taxon>Fulgoroidea</taxon>
        <taxon>Delphacidae</taxon>
        <taxon>Criomorphinae</taxon>
        <taxon>Laodelphax</taxon>
    </lineage>
</organism>
<name>A0A482X9W0_LAOST</name>
<sequence>MATSTVTQTAPSTPLRTINRGSNFKRHGNGSGRSSVSMSGKRKSAVELLQETKSLYVKSNTVLDKKQQLSALTCSSERKSPRHHNQHHCHYHTDKTSGRRDGVLLPTTLPTHPPKSPRLVMSSASLVIPNQAVKSTSDQLQAKLRRLLNADSKENLVDVQDAPLPTNLPPSIPTPTSPQSSIDRMSSVILPPPKNFSESRRSSLASSQSQTSLVRTTKAGTLVSRDRQVDKQSKRRRRSRSGGDRGDYGFDCRRSVSGRFCAEELPNRAAVRIGNDQSEPVERRSWFHKSLPDLSQVALPIKSRECSSSSATSSISSSEDNPSCNYALYSASTNSSRSEKKQRSIGCLPTSRHRVSSGNNNKSSNSNSAMSVCSGHSRRQSARGSWRSLSDEDSASGDKTRDDYDDEEDDDDNIEVRDDEDIDDCAADEDDDNDDEEDDDLNAERDEGFDGDVDLVFGSPVKSSASYIGAASTTVRYSRIRCDTDWSSTAVDGDYKDDNELCGSESLRHWRPILRSKSDVGRRYARLSYASPVDTSPTNPADLETFFQQLGLDAAEYNSLIAGNQSNDSQCSSPVFFSDASTIDSAELCAVANARRAMNKSGEALNEAEANERERENASDLPSVVERNARIIKWLCNCRKAAALSSKSTNDARINQHRHPTMS</sequence>
<feature type="region of interest" description="Disordered" evidence="2">
    <location>
        <begin position="160"/>
        <end position="249"/>
    </location>
</feature>
<dbReference type="AlphaFoldDB" id="A0A482X9W0"/>
<protein>
    <recommendedName>
        <fullName evidence="3">Centrosome-associated FAM110 C-terminal domain-containing protein</fullName>
    </recommendedName>
</protein>
<gene>
    <name evidence="4" type="ORF">LSTR_LSTR003898</name>
</gene>
<feature type="compositionally biased region" description="Polar residues" evidence="2">
    <location>
        <begin position="1"/>
        <end position="22"/>
    </location>
</feature>
<accession>A0A482X9W0</accession>
<dbReference type="InterPro" id="IPR025740">
    <property type="entry name" value="FAM110"/>
</dbReference>
<dbReference type="Pfam" id="PF14160">
    <property type="entry name" value="FAM110_C"/>
    <property type="match status" value="1"/>
</dbReference>
<keyword evidence="5" id="KW-1185">Reference proteome</keyword>
<dbReference type="InterPro" id="IPR025741">
    <property type="entry name" value="FAM110_C"/>
</dbReference>
<evidence type="ECO:0000256" key="2">
    <source>
        <dbReference type="SAM" id="MobiDB-lite"/>
    </source>
</evidence>
<feature type="compositionally biased region" description="Basic and acidic residues" evidence="2">
    <location>
        <begin position="91"/>
        <end position="100"/>
    </location>
</feature>
<dbReference type="PANTHER" id="PTHR14758:SF1">
    <property type="entry name" value="CENTROSOME-ASSOCIATED FAM110 C-TERMINAL DOMAIN-CONTAINING PROTEIN"/>
    <property type="match status" value="1"/>
</dbReference>